<dbReference type="GO" id="GO:0008237">
    <property type="term" value="F:metallopeptidase activity"/>
    <property type="evidence" value="ECO:0007669"/>
    <property type="project" value="UniProtKB-KW"/>
</dbReference>
<reference evidence="2" key="1">
    <citation type="submission" date="2020-03" db="EMBL/GenBank/DDBJ databases">
        <title>A transcriptome and proteome of the tick Rhipicephalus microplus shaped by the genetic composition of its hosts and developmental stage.</title>
        <authorList>
            <person name="Garcia G.R."/>
            <person name="Ribeiro J.M.C."/>
            <person name="Maruyama S.R."/>
            <person name="Gardinasse L.G."/>
            <person name="Nelson K."/>
            <person name="Ferreira B.R."/>
            <person name="Andrade T.G."/>
            <person name="Santos I.K.F.M."/>
        </authorList>
    </citation>
    <scope>NUCLEOTIDE SEQUENCE</scope>
    <source>
        <strain evidence="2">NSGR</strain>
        <tissue evidence="2">Salivary glands</tissue>
    </source>
</reference>
<dbReference type="AlphaFoldDB" id="A0A6G5A9F0"/>
<dbReference type="EMBL" id="GIKN01004384">
    <property type="protein sequence ID" value="NIE46657.1"/>
    <property type="molecule type" value="Transcribed_RNA"/>
</dbReference>
<keyword evidence="1" id="KW-0732">Signal</keyword>
<accession>A0A6G5A9F0</accession>
<protein>
    <submittedName>
        <fullName evidence="2">Putative secreted metalloprotease</fullName>
    </submittedName>
</protein>
<name>A0A6G5A9F0_RHIMP</name>
<evidence type="ECO:0000256" key="1">
    <source>
        <dbReference type="SAM" id="SignalP"/>
    </source>
</evidence>
<organism evidence="2">
    <name type="scientific">Rhipicephalus microplus</name>
    <name type="common">Cattle tick</name>
    <name type="synonym">Boophilus microplus</name>
    <dbReference type="NCBI Taxonomy" id="6941"/>
    <lineage>
        <taxon>Eukaryota</taxon>
        <taxon>Metazoa</taxon>
        <taxon>Ecdysozoa</taxon>
        <taxon>Arthropoda</taxon>
        <taxon>Chelicerata</taxon>
        <taxon>Arachnida</taxon>
        <taxon>Acari</taxon>
        <taxon>Parasitiformes</taxon>
        <taxon>Ixodida</taxon>
        <taxon>Ixodoidea</taxon>
        <taxon>Ixodidae</taxon>
        <taxon>Rhipicephalinae</taxon>
        <taxon>Rhipicephalus</taxon>
        <taxon>Boophilus</taxon>
    </lineage>
</organism>
<keyword evidence="2" id="KW-0482">Metalloprotease</keyword>
<dbReference type="GO" id="GO:0006508">
    <property type="term" value="P:proteolysis"/>
    <property type="evidence" value="ECO:0007669"/>
    <property type="project" value="UniProtKB-KW"/>
</dbReference>
<feature type="chain" id="PRO_5026074470" evidence="1">
    <location>
        <begin position="29"/>
        <end position="207"/>
    </location>
</feature>
<keyword evidence="2" id="KW-0378">Hydrolase</keyword>
<feature type="signal peptide" evidence="1">
    <location>
        <begin position="1"/>
        <end position="28"/>
    </location>
</feature>
<proteinExistence type="predicted"/>
<keyword evidence="2" id="KW-0645">Protease</keyword>
<dbReference type="OrthoDB" id="6501296at2759"/>
<evidence type="ECO:0000313" key="2">
    <source>
        <dbReference type="EMBL" id="NIE46657.1"/>
    </source>
</evidence>
<sequence>MFPSPQFNSQHWYLVVLCFLEFINSGLSLKLSEAVGVVYPRVIEGRNEAGQMVIKLTDDITLNLEKGSVVGEDFLLRTYQGDIMEHNYLDGHLLEENLYEDLNYLASLIVSESDGLTVEGVLGNNYGVKPLASQERTTEGNIPHLLYELPRHEYKLNSIQRPVSSFVSQRDDVKKWPPRRAVVELLLIVDSAFRSQFDTKKICLNIS</sequence>
<dbReference type="VEuPathDB" id="VectorBase:LOC119164449"/>